<accession>A0ABU6ITF0</accession>
<dbReference type="Pfam" id="PF12686">
    <property type="entry name" value="DUF3800"/>
    <property type="match status" value="1"/>
</dbReference>
<comment type="caution">
    <text evidence="1">The sequence shown here is derived from an EMBL/GenBank/DDBJ whole genome shotgun (WGS) entry which is preliminary data.</text>
</comment>
<gene>
    <name evidence="1" type="ORF">VOP03_13665</name>
</gene>
<name>A0ABU6ITF0_9FLAO</name>
<organism evidence="1 2">
    <name type="scientific">Flagellimonas halotolerans</name>
    <dbReference type="NCBI Taxonomy" id="3112164"/>
    <lineage>
        <taxon>Bacteria</taxon>
        <taxon>Pseudomonadati</taxon>
        <taxon>Bacteroidota</taxon>
        <taxon>Flavobacteriia</taxon>
        <taxon>Flavobacteriales</taxon>
        <taxon>Flavobacteriaceae</taxon>
        <taxon>Flagellimonas</taxon>
    </lineage>
</organism>
<proteinExistence type="predicted"/>
<evidence type="ECO:0000313" key="1">
    <source>
        <dbReference type="EMBL" id="MEC4266399.1"/>
    </source>
</evidence>
<sequence length="288" mass="32750">MKACYLDESGHCGIKFNPNQPVQVMAGVIMDFYGLFKTQKEQNIIMDELKKIGIPLSELKSADIYRGRNAWSKVPPKTRQKILLLILEWSESRGCKFIVSPINSEEFFNKKSAGCKIANYMGSPYEISALHTILALQREHQNQKKNKGKTVVIFDEQKKHDESLLKILGDDLSFTDGFTGHTVPPRAKIKPPRLGEIIDVPFFSKSHLSPAIQLADIVAFIVNRYLLLTVFGKPESYAGELKVIEGFYELIGKQRIRNSSLYPKSKDDLTLLLKELQPTGWSYKNWKV</sequence>
<protein>
    <submittedName>
        <fullName evidence="1">DUF3800 domain-containing protein</fullName>
    </submittedName>
</protein>
<dbReference type="InterPro" id="IPR024524">
    <property type="entry name" value="DUF3800"/>
</dbReference>
<reference evidence="1 2" key="1">
    <citation type="submission" date="2024-01" db="EMBL/GenBank/DDBJ databases">
        <title>The strains designed SYSU M86414 and SYSU M84420 isolated from the marine sediment in San Sha City (Hainan Province, China).</title>
        <authorList>
            <person name="Guo D."/>
        </authorList>
    </citation>
    <scope>NUCLEOTIDE SEQUENCE [LARGE SCALE GENOMIC DNA]</scope>
    <source>
        <strain evidence="1 2">SYSU M84420</strain>
    </source>
</reference>
<dbReference type="EMBL" id="JAYMGW010000013">
    <property type="protein sequence ID" value="MEC4266399.1"/>
    <property type="molecule type" value="Genomic_DNA"/>
</dbReference>
<evidence type="ECO:0000313" key="2">
    <source>
        <dbReference type="Proteomes" id="UP001355298"/>
    </source>
</evidence>
<dbReference type="Proteomes" id="UP001355298">
    <property type="component" value="Unassembled WGS sequence"/>
</dbReference>
<keyword evidence="2" id="KW-1185">Reference proteome</keyword>
<dbReference type="RefSeq" id="WP_326279256.1">
    <property type="nucleotide sequence ID" value="NZ_JAYKYV010000013.1"/>
</dbReference>